<sequence>QKYDFVLAYQVQLVYSSNTATAPTVAAIISEAALWGFEGGSGGPRVLARGSASFPYSSPLQCEGHTDASAPPHTVLAGEHNINHFLFHVEQGLTERMWSRHGEAAL</sequence>
<reference evidence="1 2" key="2">
    <citation type="submission" date="2018-04" db="EMBL/GenBank/DDBJ databases">
        <title>OglaRS2 (Oryza glaberrima Reference Sequence Version 2).</title>
        <authorList>
            <person name="Zhang J."/>
            <person name="Kudrna D."/>
            <person name="Lee S."/>
            <person name="Talag J."/>
            <person name="Rajasekar S."/>
            <person name="Wing R.A."/>
        </authorList>
    </citation>
    <scope>NUCLEOTIDE SEQUENCE [LARGE SCALE GENOMIC DNA]</scope>
    <source>
        <strain evidence="1 2">cv. IRGC 96717</strain>
    </source>
</reference>
<dbReference type="HOGENOM" id="CLU_2230023_0_0_1"/>
<name>I1NQN7_ORYGL</name>
<evidence type="ECO:0000313" key="2">
    <source>
        <dbReference type="Proteomes" id="UP000007306"/>
    </source>
</evidence>
<protein>
    <submittedName>
        <fullName evidence="1">Uncharacterized protein</fullName>
    </submittedName>
</protein>
<proteinExistence type="predicted"/>
<dbReference type="Gramene" id="ORGLA01G0217700.1">
    <property type="protein sequence ID" value="ORGLA01G0217700.1"/>
    <property type="gene ID" value="ORGLA01G0217700"/>
</dbReference>
<dbReference type="Proteomes" id="UP000007306">
    <property type="component" value="Chromosome 1"/>
</dbReference>
<dbReference type="AlphaFoldDB" id="I1NQN7"/>
<reference evidence="1" key="1">
    <citation type="submission" date="2015-06" db="UniProtKB">
        <authorList>
            <consortium name="EnsemblPlants"/>
        </authorList>
    </citation>
    <scope>IDENTIFICATION</scope>
</reference>
<keyword evidence="2" id="KW-1185">Reference proteome</keyword>
<accession>I1NQN7</accession>
<dbReference type="EnsemblPlants" id="ORGLA01G0217700.1">
    <property type="protein sequence ID" value="ORGLA01G0217700.1"/>
    <property type="gene ID" value="ORGLA01G0217700"/>
</dbReference>
<organism evidence="1 2">
    <name type="scientific">Oryza glaberrima</name>
    <name type="common">African rice</name>
    <dbReference type="NCBI Taxonomy" id="4538"/>
    <lineage>
        <taxon>Eukaryota</taxon>
        <taxon>Viridiplantae</taxon>
        <taxon>Streptophyta</taxon>
        <taxon>Embryophyta</taxon>
        <taxon>Tracheophyta</taxon>
        <taxon>Spermatophyta</taxon>
        <taxon>Magnoliopsida</taxon>
        <taxon>Liliopsida</taxon>
        <taxon>Poales</taxon>
        <taxon>Poaceae</taxon>
        <taxon>BOP clade</taxon>
        <taxon>Oryzoideae</taxon>
        <taxon>Oryzeae</taxon>
        <taxon>Oryzinae</taxon>
        <taxon>Oryza</taxon>
    </lineage>
</organism>
<evidence type="ECO:0000313" key="1">
    <source>
        <dbReference type="EnsemblPlants" id="ORGLA01G0217700.1"/>
    </source>
</evidence>